<sequence length="172" mass="18807">MSHTAEGVSFKEVLINNTSNPNIKFNGESKLAMGWRHLSLVGEVVDMKVMLTFCSTENSFRMKGRSMIRCLKAYISGMAKAAPREKVINEDTSQNEAFGAQNSAEKDKGPDPTGDEGQRIGENNPLTILPTVDLNEVLSGLNEDRGLWNCMSLNSITCSACALGVFTIQLME</sequence>
<proteinExistence type="predicted"/>
<evidence type="ECO:0000313" key="2">
    <source>
        <dbReference type="Proteomes" id="UP001056120"/>
    </source>
</evidence>
<organism evidence="1 2">
    <name type="scientific">Smallanthus sonchifolius</name>
    <dbReference type="NCBI Taxonomy" id="185202"/>
    <lineage>
        <taxon>Eukaryota</taxon>
        <taxon>Viridiplantae</taxon>
        <taxon>Streptophyta</taxon>
        <taxon>Embryophyta</taxon>
        <taxon>Tracheophyta</taxon>
        <taxon>Spermatophyta</taxon>
        <taxon>Magnoliopsida</taxon>
        <taxon>eudicotyledons</taxon>
        <taxon>Gunneridae</taxon>
        <taxon>Pentapetalae</taxon>
        <taxon>asterids</taxon>
        <taxon>campanulids</taxon>
        <taxon>Asterales</taxon>
        <taxon>Asteraceae</taxon>
        <taxon>Asteroideae</taxon>
        <taxon>Heliantheae alliance</taxon>
        <taxon>Millerieae</taxon>
        <taxon>Smallanthus</taxon>
    </lineage>
</organism>
<reference evidence="1 2" key="2">
    <citation type="journal article" date="2022" name="Mol. Ecol. Resour.">
        <title>The genomes of chicory, endive, great burdock and yacon provide insights into Asteraceae paleo-polyploidization history and plant inulin production.</title>
        <authorList>
            <person name="Fan W."/>
            <person name="Wang S."/>
            <person name="Wang H."/>
            <person name="Wang A."/>
            <person name="Jiang F."/>
            <person name="Liu H."/>
            <person name="Zhao H."/>
            <person name="Xu D."/>
            <person name="Zhang Y."/>
        </authorList>
    </citation>
    <scope>NUCLEOTIDE SEQUENCE [LARGE SCALE GENOMIC DNA]</scope>
    <source>
        <strain evidence="2">cv. Yunnan</strain>
        <tissue evidence="1">Leaves</tissue>
    </source>
</reference>
<dbReference type="Proteomes" id="UP001056120">
    <property type="component" value="Linkage Group LG11"/>
</dbReference>
<accession>A0ACB9HPJ7</accession>
<keyword evidence="2" id="KW-1185">Reference proteome</keyword>
<comment type="caution">
    <text evidence="1">The sequence shown here is derived from an EMBL/GenBank/DDBJ whole genome shotgun (WGS) entry which is preliminary data.</text>
</comment>
<protein>
    <submittedName>
        <fullName evidence="1">Uncharacterized protein</fullName>
    </submittedName>
</protein>
<dbReference type="EMBL" id="CM042028">
    <property type="protein sequence ID" value="KAI3797221.1"/>
    <property type="molecule type" value="Genomic_DNA"/>
</dbReference>
<reference evidence="2" key="1">
    <citation type="journal article" date="2022" name="Mol. Ecol. Resour.">
        <title>The genomes of chicory, endive, great burdock and yacon provide insights into Asteraceae palaeo-polyploidization history and plant inulin production.</title>
        <authorList>
            <person name="Fan W."/>
            <person name="Wang S."/>
            <person name="Wang H."/>
            <person name="Wang A."/>
            <person name="Jiang F."/>
            <person name="Liu H."/>
            <person name="Zhao H."/>
            <person name="Xu D."/>
            <person name="Zhang Y."/>
        </authorList>
    </citation>
    <scope>NUCLEOTIDE SEQUENCE [LARGE SCALE GENOMIC DNA]</scope>
    <source>
        <strain evidence="2">cv. Yunnan</strain>
    </source>
</reference>
<gene>
    <name evidence="1" type="ORF">L1987_32476</name>
</gene>
<evidence type="ECO:0000313" key="1">
    <source>
        <dbReference type="EMBL" id="KAI3797221.1"/>
    </source>
</evidence>
<name>A0ACB9HPJ7_9ASTR</name>